<dbReference type="EMBL" id="JACXVP010000001">
    <property type="protein sequence ID" value="KAG5632946.1"/>
    <property type="molecule type" value="Genomic_DNA"/>
</dbReference>
<sequence>ADFAELLLDLGFSRREVDRLNFKFLYDVAKYHFLMRLVECVVNFYTKWTIKCYDVAKNHFLTRLVECVVNFYARWTIKMYATKE</sequence>
<feature type="non-terminal residue" evidence="1">
    <location>
        <position position="1"/>
    </location>
</feature>
<name>A0A9J6B8N5_SOLCO</name>
<keyword evidence="2" id="KW-1185">Reference proteome</keyword>
<evidence type="ECO:0000313" key="1">
    <source>
        <dbReference type="EMBL" id="KAG5632946.1"/>
    </source>
</evidence>
<reference evidence="1 2" key="1">
    <citation type="submission" date="2020-09" db="EMBL/GenBank/DDBJ databases">
        <title>De no assembly of potato wild relative species, Solanum commersonii.</title>
        <authorList>
            <person name="Cho K."/>
        </authorList>
    </citation>
    <scope>NUCLEOTIDE SEQUENCE [LARGE SCALE GENOMIC DNA]</scope>
    <source>
        <strain evidence="1">LZ3.2</strain>
        <tissue evidence="1">Leaf</tissue>
    </source>
</reference>
<protein>
    <submittedName>
        <fullName evidence="1">Uncharacterized protein</fullName>
    </submittedName>
</protein>
<evidence type="ECO:0000313" key="2">
    <source>
        <dbReference type="Proteomes" id="UP000824120"/>
    </source>
</evidence>
<accession>A0A9J6B8N5</accession>
<gene>
    <name evidence="1" type="ORF">H5410_004663</name>
</gene>
<dbReference type="Proteomes" id="UP000824120">
    <property type="component" value="Chromosome 1"/>
</dbReference>
<dbReference type="AlphaFoldDB" id="A0A9J6B8N5"/>
<organism evidence="1 2">
    <name type="scientific">Solanum commersonii</name>
    <name type="common">Commerson's wild potato</name>
    <name type="synonym">Commerson's nightshade</name>
    <dbReference type="NCBI Taxonomy" id="4109"/>
    <lineage>
        <taxon>Eukaryota</taxon>
        <taxon>Viridiplantae</taxon>
        <taxon>Streptophyta</taxon>
        <taxon>Embryophyta</taxon>
        <taxon>Tracheophyta</taxon>
        <taxon>Spermatophyta</taxon>
        <taxon>Magnoliopsida</taxon>
        <taxon>eudicotyledons</taxon>
        <taxon>Gunneridae</taxon>
        <taxon>Pentapetalae</taxon>
        <taxon>asterids</taxon>
        <taxon>lamiids</taxon>
        <taxon>Solanales</taxon>
        <taxon>Solanaceae</taxon>
        <taxon>Solanoideae</taxon>
        <taxon>Solaneae</taxon>
        <taxon>Solanum</taxon>
    </lineage>
</organism>
<proteinExistence type="predicted"/>
<comment type="caution">
    <text evidence="1">The sequence shown here is derived from an EMBL/GenBank/DDBJ whole genome shotgun (WGS) entry which is preliminary data.</text>
</comment>